<evidence type="ECO:0000313" key="4">
    <source>
        <dbReference type="Proteomes" id="UP001157974"/>
    </source>
</evidence>
<dbReference type="InterPro" id="IPR035892">
    <property type="entry name" value="C2_domain_sf"/>
</dbReference>
<dbReference type="Proteomes" id="UP001157974">
    <property type="component" value="Unassembled WGS sequence"/>
</dbReference>
<accession>A0AAV8USW4</accession>
<dbReference type="Gene3D" id="2.60.40.150">
    <property type="entry name" value="C2 domain"/>
    <property type="match status" value="1"/>
</dbReference>
<organism evidence="3 4">
    <name type="scientific">Rhodosorus marinus</name>
    <dbReference type="NCBI Taxonomy" id="101924"/>
    <lineage>
        <taxon>Eukaryota</taxon>
        <taxon>Rhodophyta</taxon>
        <taxon>Stylonematophyceae</taxon>
        <taxon>Stylonematales</taxon>
        <taxon>Stylonemataceae</taxon>
        <taxon>Rhodosorus</taxon>
    </lineage>
</organism>
<evidence type="ECO:0000256" key="1">
    <source>
        <dbReference type="SAM" id="SignalP"/>
    </source>
</evidence>
<reference evidence="3 4" key="1">
    <citation type="journal article" date="2023" name="Nat. Commun.">
        <title>Origin of minicircular mitochondrial genomes in red algae.</title>
        <authorList>
            <person name="Lee Y."/>
            <person name="Cho C.H."/>
            <person name="Lee Y.M."/>
            <person name="Park S.I."/>
            <person name="Yang J.H."/>
            <person name="West J.A."/>
            <person name="Bhattacharya D."/>
            <person name="Yoon H.S."/>
        </authorList>
    </citation>
    <scope>NUCLEOTIDE SEQUENCE [LARGE SCALE GENOMIC DNA]</scope>
    <source>
        <strain evidence="3 4">CCMP1338</strain>
        <tissue evidence="3">Whole cell</tissue>
    </source>
</reference>
<dbReference type="PROSITE" id="PS50004">
    <property type="entry name" value="C2"/>
    <property type="match status" value="1"/>
</dbReference>
<feature type="chain" id="PRO_5043518858" description="C2 domain-containing protein" evidence="1">
    <location>
        <begin position="21"/>
        <end position="180"/>
    </location>
</feature>
<evidence type="ECO:0000259" key="2">
    <source>
        <dbReference type="PROSITE" id="PS50004"/>
    </source>
</evidence>
<name>A0AAV8USW4_9RHOD</name>
<feature type="domain" description="C2" evidence="2">
    <location>
        <begin position="29"/>
        <end position="161"/>
    </location>
</feature>
<dbReference type="EMBL" id="JAMWBK010000004">
    <property type="protein sequence ID" value="KAJ8905609.1"/>
    <property type="molecule type" value="Genomic_DNA"/>
</dbReference>
<proteinExistence type="predicted"/>
<feature type="signal peptide" evidence="1">
    <location>
        <begin position="1"/>
        <end position="20"/>
    </location>
</feature>
<gene>
    <name evidence="3" type="ORF">NDN08_002115</name>
</gene>
<protein>
    <recommendedName>
        <fullName evidence="2">C2 domain-containing protein</fullName>
    </recommendedName>
</protein>
<keyword evidence="1" id="KW-0732">Signal</keyword>
<dbReference type="InterPro" id="IPR000008">
    <property type="entry name" value="C2_dom"/>
</dbReference>
<sequence>MKTAGVTWVLLFGLLSAVYGVGLGGEIEGRAEPEIDPPLPPPTWKPSEVKTLTVKVVSARLYYRVPLWTFFAADEPDAFVKVTAFRKDGPKRTRVTRMISNAVSPRWNQEFNLGRGIWTSVQFEVWDDDGWFNGGDDLLMKTRPVSIWARFRQYRPVFGMRGEEYTETPENRLFVDIRQF</sequence>
<dbReference type="SUPFAM" id="SSF49562">
    <property type="entry name" value="C2 domain (Calcium/lipid-binding domain, CaLB)"/>
    <property type="match status" value="1"/>
</dbReference>
<dbReference type="AlphaFoldDB" id="A0AAV8USW4"/>
<keyword evidence="4" id="KW-1185">Reference proteome</keyword>
<evidence type="ECO:0000313" key="3">
    <source>
        <dbReference type="EMBL" id="KAJ8905609.1"/>
    </source>
</evidence>
<dbReference type="SMART" id="SM00239">
    <property type="entry name" value="C2"/>
    <property type="match status" value="1"/>
</dbReference>
<comment type="caution">
    <text evidence="3">The sequence shown here is derived from an EMBL/GenBank/DDBJ whole genome shotgun (WGS) entry which is preliminary data.</text>
</comment>
<dbReference type="Pfam" id="PF00168">
    <property type="entry name" value="C2"/>
    <property type="match status" value="1"/>
</dbReference>